<dbReference type="AlphaFoldDB" id="A0A1H4ERK1"/>
<name>A0A1H4ERK1_9RHOB</name>
<gene>
    <name evidence="1" type="ORF">SAMN05444370_11539</name>
</gene>
<protein>
    <submittedName>
        <fullName evidence="1">Uncharacterized protein</fullName>
    </submittedName>
</protein>
<evidence type="ECO:0000313" key="1">
    <source>
        <dbReference type="EMBL" id="SEA87238.1"/>
    </source>
</evidence>
<keyword evidence="2" id="KW-1185">Reference proteome</keyword>
<dbReference type="STRING" id="89524.SAMN05444370_11539"/>
<proteinExistence type="predicted"/>
<reference evidence="1 2" key="1">
    <citation type="submission" date="2016-10" db="EMBL/GenBank/DDBJ databases">
        <authorList>
            <person name="de Groot N.N."/>
        </authorList>
    </citation>
    <scope>NUCLEOTIDE SEQUENCE [LARGE SCALE GENOMIC DNA]</scope>
    <source>
        <strain evidence="1 2">DSM 15345</strain>
    </source>
</reference>
<sequence>MFTEIVMLDHRRPLAERRRSRRTCGPYRWRPCPPNRGRGFYVSSHDAAAVDEAGSSFRLRFGLAAAHWTCAQDWRGAFGLDAWTPIVARLNHGRGFLAGASLGRGMCAFVDADIFADPVDAAIAADDAAREAAEADMRDGDTEQAA</sequence>
<dbReference type="Proteomes" id="UP000198703">
    <property type="component" value="Unassembled WGS sequence"/>
</dbReference>
<accession>A0A1H4ERK1</accession>
<evidence type="ECO:0000313" key="2">
    <source>
        <dbReference type="Proteomes" id="UP000198703"/>
    </source>
</evidence>
<dbReference type="EMBL" id="FNQM01000015">
    <property type="protein sequence ID" value="SEA87238.1"/>
    <property type="molecule type" value="Genomic_DNA"/>
</dbReference>
<organism evidence="1 2">
    <name type="scientific">Rubrimonas cliftonensis</name>
    <dbReference type="NCBI Taxonomy" id="89524"/>
    <lineage>
        <taxon>Bacteria</taxon>
        <taxon>Pseudomonadati</taxon>
        <taxon>Pseudomonadota</taxon>
        <taxon>Alphaproteobacteria</taxon>
        <taxon>Rhodobacterales</taxon>
        <taxon>Paracoccaceae</taxon>
        <taxon>Rubrimonas</taxon>
    </lineage>
</organism>